<keyword evidence="2" id="KW-1185">Reference proteome</keyword>
<gene>
    <name evidence="1" type="ORF">PoB_005081700</name>
</gene>
<proteinExistence type="predicted"/>
<comment type="caution">
    <text evidence="1">The sequence shown here is derived from an EMBL/GenBank/DDBJ whole genome shotgun (WGS) entry which is preliminary data.</text>
</comment>
<dbReference type="Proteomes" id="UP000735302">
    <property type="component" value="Unassembled WGS sequence"/>
</dbReference>
<evidence type="ECO:0000313" key="1">
    <source>
        <dbReference type="EMBL" id="GFO24312.1"/>
    </source>
</evidence>
<organism evidence="1 2">
    <name type="scientific">Plakobranchus ocellatus</name>
    <dbReference type="NCBI Taxonomy" id="259542"/>
    <lineage>
        <taxon>Eukaryota</taxon>
        <taxon>Metazoa</taxon>
        <taxon>Spiralia</taxon>
        <taxon>Lophotrochozoa</taxon>
        <taxon>Mollusca</taxon>
        <taxon>Gastropoda</taxon>
        <taxon>Heterobranchia</taxon>
        <taxon>Euthyneura</taxon>
        <taxon>Panpulmonata</taxon>
        <taxon>Sacoglossa</taxon>
        <taxon>Placobranchoidea</taxon>
        <taxon>Plakobranchidae</taxon>
        <taxon>Plakobranchus</taxon>
    </lineage>
</organism>
<reference evidence="1 2" key="1">
    <citation type="journal article" date="2021" name="Elife">
        <title>Chloroplast acquisition without the gene transfer in kleptoplastic sea slugs, Plakobranchus ocellatus.</title>
        <authorList>
            <person name="Maeda T."/>
            <person name="Takahashi S."/>
            <person name="Yoshida T."/>
            <person name="Shimamura S."/>
            <person name="Takaki Y."/>
            <person name="Nagai Y."/>
            <person name="Toyoda A."/>
            <person name="Suzuki Y."/>
            <person name="Arimoto A."/>
            <person name="Ishii H."/>
            <person name="Satoh N."/>
            <person name="Nishiyama T."/>
            <person name="Hasebe M."/>
            <person name="Maruyama T."/>
            <person name="Minagawa J."/>
            <person name="Obokata J."/>
            <person name="Shigenobu S."/>
        </authorList>
    </citation>
    <scope>NUCLEOTIDE SEQUENCE [LARGE SCALE GENOMIC DNA]</scope>
</reference>
<accession>A0AAV4BYB3</accession>
<name>A0AAV4BYB3_9GAST</name>
<dbReference type="EMBL" id="BLXT01005611">
    <property type="protein sequence ID" value="GFO24312.1"/>
    <property type="molecule type" value="Genomic_DNA"/>
</dbReference>
<protein>
    <submittedName>
        <fullName evidence="1">Uncharacterized protein</fullName>
    </submittedName>
</protein>
<sequence>MAILSPHTPTTSRRRGFMYPCVVHTVRDLSLWGLLAVSIPMCMRPLALGASWTMLLLWISNPICTRPLAMGTSWTVAALFLAHTRSLVVLAPVTVTASFPTRTSIAVGTSGPLASPGSSAAAFKL</sequence>
<evidence type="ECO:0000313" key="2">
    <source>
        <dbReference type="Proteomes" id="UP000735302"/>
    </source>
</evidence>
<dbReference type="AlphaFoldDB" id="A0AAV4BYB3"/>